<evidence type="ECO:0000256" key="3">
    <source>
        <dbReference type="ARBA" id="ARBA00022723"/>
    </source>
</evidence>
<keyword evidence="1" id="KW-0813">Transport</keyword>
<reference evidence="10" key="1">
    <citation type="journal article" date="2019" name="Int. J. Syst. Evol. Microbiol.">
        <title>The Global Catalogue of Microorganisms (GCM) 10K type strain sequencing project: providing services to taxonomists for standard genome sequencing and annotation.</title>
        <authorList>
            <consortium name="The Broad Institute Genomics Platform"/>
            <consortium name="The Broad Institute Genome Sequencing Center for Infectious Disease"/>
            <person name="Wu L."/>
            <person name="Ma J."/>
        </authorList>
    </citation>
    <scope>NUCLEOTIDE SEQUENCE [LARGE SCALE GENOMIC DNA]</scope>
    <source>
        <strain evidence="10">CECT 8570</strain>
    </source>
</reference>
<dbReference type="RefSeq" id="WP_290261716.1">
    <property type="nucleotide sequence ID" value="NZ_JAUFQG010000004.1"/>
</dbReference>
<dbReference type="SMART" id="SM00450">
    <property type="entry name" value="RHOD"/>
    <property type="match status" value="1"/>
</dbReference>
<evidence type="ECO:0000259" key="8">
    <source>
        <dbReference type="PROSITE" id="PS51007"/>
    </source>
</evidence>
<evidence type="ECO:0000256" key="2">
    <source>
        <dbReference type="ARBA" id="ARBA00022617"/>
    </source>
</evidence>
<keyword evidence="10" id="KW-1185">Reference proteome</keyword>
<comment type="caution">
    <text evidence="9">The sequence shown here is derived from an EMBL/GenBank/DDBJ whole genome shotgun (WGS) entry which is preliminary data.</text>
</comment>
<sequence>MACPLPLSRLHKLMILVGLSGILLSLPTLATEQDDKGLPPIRTLTAEQSERAAANYQKYCVLCHGENRQGHVNDHAPSLRSRSLFESGVPHAILRPLSYGRQGTAMGGYLDEVGGPLTLDETWDLTYWLFEQSGVERVAMSTQPVLGDIQRGEKIYQRDCAVCHGKAGEGITAPALGNASALAHNSDEFIRYAIQQGRQDTPMPAFSGRLTEPDIDNVTAFLRSRASGWQDIKPVLQALPTPDQYVVNPQGEQPDFALAQGRYVSSADLYAALVAKKKMVLLDTRVTSVWQTAHIEGSFPAPYYSDFKTIAKDIPRDVLIVAYCSCPRAAADYVIDQLKDLGFNHTAVLYEGIFGWMHEGYPVARRAIATPDDGSSN</sequence>
<dbReference type="CDD" id="cd00158">
    <property type="entry name" value="RHOD"/>
    <property type="match status" value="1"/>
</dbReference>
<dbReference type="Pfam" id="PF13442">
    <property type="entry name" value="Cytochrome_CBB3"/>
    <property type="match status" value="1"/>
</dbReference>
<dbReference type="InterPro" id="IPR051811">
    <property type="entry name" value="Cytochrome_c550/c551-like"/>
</dbReference>
<evidence type="ECO:0000256" key="4">
    <source>
        <dbReference type="ARBA" id="ARBA00022982"/>
    </source>
</evidence>
<dbReference type="Gene3D" id="1.10.760.10">
    <property type="entry name" value="Cytochrome c-like domain"/>
    <property type="match status" value="2"/>
</dbReference>
<dbReference type="PANTHER" id="PTHR37823">
    <property type="entry name" value="CYTOCHROME C-553-LIKE"/>
    <property type="match status" value="1"/>
</dbReference>
<dbReference type="PANTHER" id="PTHR37823:SF1">
    <property type="entry name" value="CYTOCHROME C-553-LIKE"/>
    <property type="match status" value="1"/>
</dbReference>
<dbReference type="SUPFAM" id="SSF46626">
    <property type="entry name" value="Cytochrome c"/>
    <property type="match status" value="2"/>
</dbReference>
<dbReference type="Proteomes" id="UP001595840">
    <property type="component" value="Unassembled WGS sequence"/>
</dbReference>
<dbReference type="Pfam" id="PF00581">
    <property type="entry name" value="Rhodanese"/>
    <property type="match status" value="1"/>
</dbReference>
<accession>A0ABV8V760</accession>
<feature type="domain" description="Cytochrome c" evidence="8">
    <location>
        <begin position="147"/>
        <end position="226"/>
    </location>
</feature>
<dbReference type="PROSITE" id="PS51007">
    <property type="entry name" value="CYTC"/>
    <property type="match status" value="2"/>
</dbReference>
<dbReference type="InterPro" id="IPR036909">
    <property type="entry name" value="Cyt_c-like_dom_sf"/>
</dbReference>
<dbReference type="InterPro" id="IPR001763">
    <property type="entry name" value="Rhodanese-like_dom"/>
</dbReference>
<keyword evidence="3 6" id="KW-0479">Metal-binding</keyword>
<dbReference type="InterPro" id="IPR008168">
    <property type="entry name" value="Cyt_C_IC"/>
</dbReference>
<evidence type="ECO:0000259" key="7">
    <source>
        <dbReference type="PROSITE" id="PS50206"/>
    </source>
</evidence>
<dbReference type="PROSITE" id="PS50206">
    <property type="entry name" value="RHODANESE_3"/>
    <property type="match status" value="1"/>
</dbReference>
<dbReference type="InterPro" id="IPR036873">
    <property type="entry name" value="Rhodanese-like_dom_sf"/>
</dbReference>
<proteinExistence type="predicted"/>
<name>A0ABV8V760_9GAMM</name>
<dbReference type="PRINTS" id="PR00605">
    <property type="entry name" value="CYTCHROMECIC"/>
</dbReference>
<evidence type="ECO:0000313" key="10">
    <source>
        <dbReference type="Proteomes" id="UP001595840"/>
    </source>
</evidence>
<dbReference type="InterPro" id="IPR009056">
    <property type="entry name" value="Cyt_c-like_dom"/>
</dbReference>
<gene>
    <name evidence="9" type="ORF">ACFOX3_15580</name>
</gene>
<evidence type="ECO:0000256" key="6">
    <source>
        <dbReference type="PROSITE-ProRule" id="PRU00433"/>
    </source>
</evidence>
<keyword evidence="4" id="KW-0249">Electron transport</keyword>
<feature type="domain" description="Rhodanese" evidence="7">
    <location>
        <begin position="275"/>
        <end position="365"/>
    </location>
</feature>
<feature type="domain" description="Cytochrome c" evidence="8">
    <location>
        <begin position="47"/>
        <end position="133"/>
    </location>
</feature>
<evidence type="ECO:0000313" key="9">
    <source>
        <dbReference type="EMBL" id="MFC4363736.1"/>
    </source>
</evidence>
<keyword evidence="5 6" id="KW-0408">Iron</keyword>
<evidence type="ECO:0000256" key="5">
    <source>
        <dbReference type="ARBA" id="ARBA00023004"/>
    </source>
</evidence>
<evidence type="ECO:0000256" key="1">
    <source>
        <dbReference type="ARBA" id="ARBA00022448"/>
    </source>
</evidence>
<dbReference type="SUPFAM" id="SSF52821">
    <property type="entry name" value="Rhodanese/Cell cycle control phosphatase"/>
    <property type="match status" value="1"/>
</dbReference>
<dbReference type="EMBL" id="JBHSCX010000020">
    <property type="protein sequence ID" value="MFC4363736.1"/>
    <property type="molecule type" value="Genomic_DNA"/>
</dbReference>
<protein>
    <submittedName>
        <fullName evidence="9">C-type cytochrome</fullName>
    </submittedName>
</protein>
<organism evidence="9 10">
    <name type="scientific">Simiduia curdlanivorans</name>
    <dbReference type="NCBI Taxonomy" id="1492769"/>
    <lineage>
        <taxon>Bacteria</taxon>
        <taxon>Pseudomonadati</taxon>
        <taxon>Pseudomonadota</taxon>
        <taxon>Gammaproteobacteria</taxon>
        <taxon>Cellvibrionales</taxon>
        <taxon>Cellvibrionaceae</taxon>
        <taxon>Simiduia</taxon>
    </lineage>
</organism>
<keyword evidence="2 6" id="KW-0349">Heme</keyword>
<dbReference type="Gene3D" id="3.40.250.10">
    <property type="entry name" value="Rhodanese-like domain"/>
    <property type="match status" value="1"/>
</dbReference>